<dbReference type="GO" id="GO:0060963">
    <property type="term" value="P:positive regulation of ribosomal protein gene transcription by RNA polymerase II"/>
    <property type="evidence" value="ECO:0007669"/>
    <property type="project" value="TreeGrafter"/>
</dbReference>
<evidence type="ECO:0000256" key="1">
    <source>
        <dbReference type="SAM" id="MobiDB-lite"/>
    </source>
</evidence>
<accession>A0A8T8SP35</accession>
<dbReference type="AlphaFoldDB" id="A0A8T8SP35"/>
<feature type="domain" description="Transcription activator GCR1-like" evidence="2">
    <location>
        <begin position="646"/>
        <end position="687"/>
    </location>
</feature>
<dbReference type="SUPFAM" id="SSF56349">
    <property type="entry name" value="DNA breaking-rejoining enzymes"/>
    <property type="match status" value="1"/>
</dbReference>
<name>A0A8T8SP35_9BASI</name>
<reference evidence="4" key="2">
    <citation type="journal article" date="2019" name="IMA Fungus">
        <title>Genome sequencing and comparison of five Tilletia species to identify candidate genes for the detection of regulated species infecting wheat.</title>
        <authorList>
            <person name="Nguyen H.D.T."/>
            <person name="Sultana T."/>
            <person name="Kesanakurti P."/>
            <person name="Hambleton S."/>
        </authorList>
    </citation>
    <scope>NUCLEOTIDE SEQUENCE</scope>
    <source>
        <strain evidence="4">DAOMC 238032</strain>
    </source>
</reference>
<dbReference type="InterPro" id="IPR022210">
    <property type="entry name" value="TF_GCR1-like"/>
</dbReference>
<dbReference type="GO" id="GO:0000978">
    <property type="term" value="F:RNA polymerase II cis-regulatory region sequence-specific DNA binding"/>
    <property type="evidence" value="ECO:0007669"/>
    <property type="project" value="TreeGrafter"/>
</dbReference>
<evidence type="ECO:0000313" key="5">
    <source>
        <dbReference type="Proteomes" id="UP000077671"/>
    </source>
</evidence>
<feature type="region of interest" description="Disordered" evidence="1">
    <location>
        <begin position="588"/>
        <end position="608"/>
    </location>
</feature>
<dbReference type="PANTHER" id="PTHR37784">
    <property type="entry name" value="PROTEIN MSN1"/>
    <property type="match status" value="1"/>
</dbReference>
<feature type="domain" description="Ndc10" evidence="3">
    <location>
        <begin position="150"/>
        <end position="493"/>
    </location>
</feature>
<dbReference type="InterPro" id="IPR031872">
    <property type="entry name" value="NDC10_II"/>
</dbReference>
<dbReference type="Pfam" id="PF12550">
    <property type="entry name" value="GCR1_C"/>
    <property type="match status" value="1"/>
</dbReference>
<dbReference type="InterPro" id="IPR011010">
    <property type="entry name" value="DNA_brk_join_enz"/>
</dbReference>
<gene>
    <name evidence="4" type="ORF">A4X03_0g7548</name>
</gene>
<protein>
    <recommendedName>
        <fullName evidence="6">Ndc10 domain-containing protein</fullName>
    </recommendedName>
</protein>
<comment type="caution">
    <text evidence="4">The sequence shown here is derived from an EMBL/GenBank/DDBJ whole genome shotgun (WGS) entry which is preliminary data.</text>
</comment>
<dbReference type="InterPro" id="IPR038279">
    <property type="entry name" value="Ndc10_dom2_sf"/>
</dbReference>
<evidence type="ECO:0000313" key="4">
    <source>
        <dbReference type="EMBL" id="KAE8244409.1"/>
    </source>
</evidence>
<dbReference type="Gene3D" id="1.10.443.20">
    <property type="entry name" value="Centromere DNA-binding protein complex CBF3 subunit, domain 2"/>
    <property type="match status" value="1"/>
</dbReference>
<feature type="region of interest" description="Disordered" evidence="1">
    <location>
        <begin position="20"/>
        <end position="69"/>
    </location>
</feature>
<dbReference type="InterPro" id="IPR052146">
    <property type="entry name" value="HOT1"/>
</dbReference>
<dbReference type="GO" id="GO:0000981">
    <property type="term" value="F:DNA-binding transcription factor activity, RNA polymerase II-specific"/>
    <property type="evidence" value="ECO:0007669"/>
    <property type="project" value="TreeGrafter"/>
</dbReference>
<proteinExistence type="predicted"/>
<evidence type="ECO:0008006" key="6">
    <source>
        <dbReference type="Google" id="ProtNLM"/>
    </source>
</evidence>
<feature type="compositionally biased region" description="Low complexity" evidence="1">
    <location>
        <begin position="20"/>
        <end position="34"/>
    </location>
</feature>
<dbReference type="Pfam" id="PF16787">
    <property type="entry name" value="NDC10_II"/>
    <property type="match status" value="1"/>
</dbReference>
<reference evidence="4" key="1">
    <citation type="submission" date="2016-04" db="EMBL/GenBank/DDBJ databases">
        <authorList>
            <person name="Nguyen H.D."/>
            <person name="Kesanakurti P."/>
            <person name="Cullis J."/>
            <person name="Levesque C.A."/>
            <person name="Hambleton S."/>
        </authorList>
    </citation>
    <scope>NUCLEOTIDE SEQUENCE</scope>
    <source>
        <strain evidence="4">DAOMC 238032</strain>
    </source>
</reference>
<sequence>MAQRKRAAKSVASTVVATSSAAAASGAVAASTVTFPPSQLTVTEEDEQAEAATRQRGRDNRAESTKQTWGSKKREFVEFCKERYPTERVPETVTGTKLHAYLQLRHVGRISKRPRKTGVPADQQVVGFSLVDSHASAVIDLWQEQHDEKVNAHPHPRTLAVKSLLNNFRLETAARNAANFKDKRGTADDGYNHEFYLKMARHFLMDGSLVSTRSLVAQLLGHQTLMRGINLRKLALSDLELGRLQEGLSPAVFLVVKVDESKTNRTGRVEYSGALRHKDPVVDPLFALALYLFQRWEIIGEPFPDLTNNKSWYKTRLLRGQDDATTVLSYDAHRNPILKSFHDLGLRGCKKVTHAARGSGAREAELAGVASSDIERLGGWKQSKGAMEQSYLTHLPVRALRALAGFSPDGGTYFLRRDGPDPSEDLLKMIFPQVEVWQASLDEDTISATGGADKFLELVRFLRRVLLQDIFILQDIQPAHPVLRHVIFKSEQFSAWTVLQRSHLEQVDHPMELALKQVMPQIHEQLVALGEQQKSTLQYVQDMQRASAVSTELQRRRDEVLMHELQRHTAAVMRIKFADLSSLPSSAAADNAGASSATTEGGTSGTSALFLTPATALNSPAEARSIPHTTSSSPPLALEAAPSLSYGLSPSVRTVAQVWEEWKVGFNGGPSLEGLEKEHGTKWTLKDNPWRCALQHCSGRWALILWTGSGSSSAHEHIFSLSGPRHSTVLTPDRRQPPQVGAISSLCGTPVDFLLAILMPKHSLAFITPTPWFKSPPQPLRPQPVNC</sequence>
<dbReference type="Proteomes" id="UP000077671">
    <property type="component" value="Unassembled WGS sequence"/>
</dbReference>
<dbReference type="PANTHER" id="PTHR37784:SF2">
    <property type="entry name" value="HIGH-OSMOLARITY-INDUCED TRANSCRIPTION PROTEIN 1"/>
    <property type="match status" value="1"/>
</dbReference>
<organism evidence="4 5">
    <name type="scientific">Tilletia caries</name>
    <name type="common">wheat bunt fungus</name>
    <dbReference type="NCBI Taxonomy" id="13290"/>
    <lineage>
        <taxon>Eukaryota</taxon>
        <taxon>Fungi</taxon>
        <taxon>Dikarya</taxon>
        <taxon>Basidiomycota</taxon>
        <taxon>Ustilaginomycotina</taxon>
        <taxon>Exobasidiomycetes</taxon>
        <taxon>Tilletiales</taxon>
        <taxon>Tilletiaceae</taxon>
        <taxon>Tilletia</taxon>
    </lineage>
</organism>
<evidence type="ECO:0000259" key="3">
    <source>
        <dbReference type="Pfam" id="PF16787"/>
    </source>
</evidence>
<dbReference type="EMBL" id="LWDD02001833">
    <property type="protein sequence ID" value="KAE8244409.1"/>
    <property type="molecule type" value="Genomic_DNA"/>
</dbReference>
<evidence type="ECO:0000259" key="2">
    <source>
        <dbReference type="Pfam" id="PF12550"/>
    </source>
</evidence>